<reference evidence="5 6" key="1">
    <citation type="submission" date="2018-06" db="EMBL/GenBank/DDBJ databases">
        <authorList>
            <consortium name="GenomeTrakr: Next Generation Sequencing Network for Food Pathogen Tracability"/>
        </authorList>
    </citation>
    <scope>NUCLEOTIDE SEQUENCE [LARGE SCALE GENOMIC DNA]</scope>
    <source>
        <strain evidence="1 5">CFSAN008042</strain>
        <strain evidence="3 6">FLAG-51482A</strain>
    </source>
</reference>
<dbReference type="EMBL" id="AABEKY010000003">
    <property type="protein sequence ID" value="EAG9387068.1"/>
    <property type="molecule type" value="Genomic_DNA"/>
</dbReference>
<dbReference type="Proteomes" id="UP000427828">
    <property type="component" value="Unassembled WGS sequence"/>
</dbReference>
<evidence type="ECO:0000313" key="6">
    <source>
        <dbReference type="Proteomes" id="UP000427828"/>
    </source>
</evidence>
<evidence type="ECO:0000313" key="2">
    <source>
        <dbReference type="EMBL" id="EAG9387068.1"/>
    </source>
</evidence>
<dbReference type="Proteomes" id="UP000368512">
    <property type="component" value="Unassembled WGS sequence"/>
</dbReference>
<accession>A0A3H3BWI5</accession>
<dbReference type="Proteomes" id="UP000522199">
    <property type="component" value="Unassembled WGS sequence"/>
</dbReference>
<evidence type="ECO:0000313" key="4">
    <source>
        <dbReference type="EMBL" id="EDO0986112.1"/>
    </source>
</evidence>
<evidence type="ECO:0000313" key="1">
    <source>
        <dbReference type="EMBL" id="EAC7480522.1"/>
    </source>
</evidence>
<organism evidence="3 6">
    <name type="scientific">Listeria monocytogenes</name>
    <dbReference type="NCBI Taxonomy" id="1639"/>
    <lineage>
        <taxon>Bacteria</taxon>
        <taxon>Bacillati</taxon>
        <taxon>Bacillota</taxon>
        <taxon>Bacilli</taxon>
        <taxon>Bacillales</taxon>
        <taxon>Listeriaceae</taxon>
        <taxon>Listeria</taxon>
    </lineage>
</organism>
<protein>
    <submittedName>
        <fullName evidence="3">Uncharacterized protein</fullName>
    </submittedName>
</protein>
<dbReference type="AlphaFoldDB" id="A0A3H3BWI5"/>
<dbReference type="EMBL" id="AALAQH010000002">
    <property type="protein sequence ID" value="ECX6923917.1"/>
    <property type="molecule type" value="Genomic_DNA"/>
</dbReference>
<dbReference type="EMBL" id="AAAJWF010000004">
    <property type="protein sequence ID" value="EAC7480522.1"/>
    <property type="molecule type" value="Genomic_DNA"/>
</dbReference>
<name>A0A3H3BWI5_LISMN</name>
<comment type="caution">
    <text evidence="3">The sequence shown here is derived from an EMBL/GenBank/DDBJ whole genome shotgun (WGS) entry which is preliminary data.</text>
</comment>
<dbReference type="EMBL" id="AANEHK010000007">
    <property type="protein sequence ID" value="EDO0986112.1"/>
    <property type="molecule type" value="Genomic_DNA"/>
</dbReference>
<gene>
    <name evidence="3" type="ORF">BCZ19_04490</name>
    <name evidence="2" type="ORF">CW845_06180</name>
    <name evidence="1" type="ORF">DQ70_07485</name>
    <name evidence="4" type="ORF">FV747_08900</name>
</gene>
<evidence type="ECO:0000313" key="8">
    <source>
        <dbReference type="Proteomes" id="UP000522199"/>
    </source>
</evidence>
<evidence type="ECO:0000313" key="7">
    <source>
        <dbReference type="Proteomes" id="UP000467536"/>
    </source>
</evidence>
<evidence type="ECO:0000313" key="3">
    <source>
        <dbReference type="EMBL" id="ECX6923917.1"/>
    </source>
</evidence>
<proteinExistence type="predicted"/>
<sequence>MLHLPKVTPRIFIITNTTKHYTVFLKNVKGFYVVKDEILIGNSSLSLVQFIFSSNTEKSPPN</sequence>
<reference evidence="4 7" key="3">
    <citation type="submission" date="2019-08" db="EMBL/GenBank/DDBJ databases">
        <authorList>
            <person name="Ashton P.M."/>
            <person name="Dallman T."/>
            <person name="Nair S."/>
            <person name="De Pinna E."/>
            <person name="Peters T."/>
            <person name="Grant K."/>
        </authorList>
    </citation>
    <scope>NUCLEOTIDE SEQUENCE [LARGE SCALE GENOMIC DNA]</scope>
    <source>
        <strain evidence="4 7">788324</strain>
    </source>
</reference>
<reference evidence="2 8" key="2">
    <citation type="submission" date="2019-04" db="EMBL/GenBank/DDBJ databases">
        <authorList>
            <consortium name="GenomeTrakr network: Whole genome sequencing for foodborne pathogen traceback"/>
        </authorList>
    </citation>
    <scope>NUCLEOTIDE SEQUENCE [LARGE SCALE GENOMIC DNA]</scope>
    <source>
        <strain evidence="2 8">CFSAN072474</strain>
    </source>
</reference>
<dbReference type="Proteomes" id="UP000467536">
    <property type="component" value="Unassembled WGS sequence"/>
</dbReference>
<evidence type="ECO:0000313" key="5">
    <source>
        <dbReference type="Proteomes" id="UP000368512"/>
    </source>
</evidence>